<dbReference type="PANTHER" id="PTHR30055">
    <property type="entry name" value="HTH-TYPE TRANSCRIPTIONAL REGULATOR RUTR"/>
    <property type="match status" value="1"/>
</dbReference>
<dbReference type="Gene3D" id="1.10.10.60">
    <property type="entry name" value="Homeodomain-like"/>
    <property type="match status" value="1"/>
</dbReference>
<evidence type="ECO:0000256" key="2">
    <source>
        <dbReference type="PROSITE-ProRule" id="PRU00335"/>
    </source>
</evidence>
<dbReference type="Gene3D" id="1.10.357.10">
    <property type="entry name" value="Tetracycline Repressor, domain 2"/>
    <property type="match status" value="1"/>
</dbReference>
<dbReference type="InterPro" id="IPR001647">
    <property type="entry name" value="HTH_TetR"/>
</dbReference>
<dbReference type="InterPro" id="IPR036271">
    <property type="entry name" value="Tet_transcr_reg_TetR-rel_C_sf"/>
</dbReference>
<accession>A0ABW0NM69</accession>
<feature type="domain" description="HTH tetR-type" evidence="3">
    <location>
        <begin position="11"/>
        <end position="71"/>
    </location>
</feature>
<dbReference type="PROSITE" id="PS01081">
    <property type="entry name" value="HTH_TETR_1"/>
    <property type="match status" value="1"/>
</dbReference>
<dbReference type="Proteomes" id="UP001596039">
    <property type="component" value="Unassembled WGS sequence"/>
</dbReference>
<dbReference type="InterPro" id="IPR050109">
    <property type="entry name" value="HTH-type_TetR-like_transc_reg"/>
</dbReference>
<dbReference type="EMBL" id="JBHSMG010000001">
    <property type="protein sequence ID" value="MFC5501048.1"/>
    <property type="molecule type" value="Genomic_DNA"/>
</dbReference>
<evidence type="ECO:0000256" key="1">
    <source>
        <dbReference type="ARBA" id="ARBA00023125"/>
    </source>
</evidence>
<dbReference type="PRINTS" id="PR00455">
    <property type="entry name" value="HTHTETR"/>
</dbReference>
<dbReference type="Pfam" id="PF00440">
    <property type="entry name" value="TetR_N"/>
    <property type="match status" value="1"/>
</dbReference>
<keyword evidence="1 2" id="KW-0238">DNA-binding</keyword>
<dbReference type="Pfam" id="PF17932">
    <property type="entry name" value="TetR_C_24"/>
    <property type="match status" value="1"/>
</dbReference>
<feature type="DNA-binding region" description="H-T-H motif" evidence="2">
    <location>
        <begin position="34"/>
        <end position="53"/>
    </location>
</feature>
<proteinExistence type="predicted"/>
<dbReference type="SUPFAM" id="SSF48498">
    <property type="entry name" value="Tetracyclin repressor-like, C-terminal domain"/>
    <property type="match status" value="1"/>
</dbReference>
<evidence type="ECO:0000313" key="4">
    <source>
        <dbReference type="EMBL" id="MFC5501048.1"/>
    </source>
</evidence>
<dbReference type="PANTHER" id="PTHR30055:SF237">
    <property type="entry name" value="TRANSCRIPTIONAL REPRESSOR MCE3R"/>
    <property type="match status" value="1"/>
</dbReference>
<dbReference type="InterPro" id="IPR041490">
    <property type="entry name" value="KstR2_TetR_C"/>
</dbReference>
<dbReference type="RefSeq" id="WP_386738654.1">
    <property type="nucleotide sequence ID" value="NZ_JBHSMG010000001.1"/>
</dbReference>
<evidence type="ECO:0000313" key="5">
    <source>
        <dbReference type="Proteomes" id="UP001596039"/>
    </source>
</evidence>
<dbReference type="InterPro" id="IPR023772">
    <property type="entry name" value="DNA-bd_HTH_TetR-type_CS"/>
</dbReference>
<name>A0ABW0NM69_9MICO</name>
<evidence type="ECO:0000259" key="3">
    <source>
        <dbReference type="PROSITE" id="PS50977"/>
    </source>
</evidence>
<dbReference type="InterPro" id="IPR009057">
    <property type="entry name" value="Homeodomain-like_sf"/>
</dbReference>
<dbReference type="SUPFAM" id="SSF46689">
    <property type="entry name" value="Homeodomain-like"/>
    <property type="match status" value="1"/>
</dbReference>
<gene>
    <name evidence="4" type="ORF">ACFPJ4_02210</name>
</gene>
<keyword evidence="5" id="KW-1185">Reference proteome</keyword>
<sequence>MAETWRATEKAHRREKYLAAAGHLFAERGYRAVSIEDLGAAVGVSGPALYRHFASKEAMLVELLMDSSERLMAGFEATVAQGADDLATLTNLIEFHVDFAMSERDVIRIQDRELAQLPAEANHRVREIQRRYLQGWQQIVARLRPELSPADLEIKMHAAFGVLNSTPYTARLDPATDVRRVLAETALVTLLGTVPAR</sequence>
<comment type="caution">
    <text evidence="4">The sequence shown here is derived from an EMBL/GenBank/DDBJ whole genome shotgun (WGS) entry which is preliminary data.</text>
</comment>
<reference evidence="5" key="1">
    <citation type="journal article" date="2019" name="Int. J. Syst. Evol. Microbiol.">
        <title>The Global Catalogue of Microorganisms (GCM) 10K type strain sequencing project: providing services to taxonomists for standard genome sequencing and annotation.</title>
        <authorList>
            <consortium name="The Broad Institute Genomics Platform"/>
            <consortium name="The Broad Institute Genome Sequencing Center for Infectious Disease"/>
            <person name="Wu L."/>
            <person name="Ma J."/>
        </authorList>
    </citation>
    <scope>NUCLEOTIDE SEQUENCE [LARGE SCALE GENOMIC DNA]</scope>
    <source>
        <strain evidence="5">CGMCC 4.6997</strain>
    </source>
</reference>
<organism evidence="4 5">
    <name type="scientific">Lysinimonas soli</name>
    <dbReference type="NCBI Taxonomy" id="1074233"/>
    <lineage>
        <taxon>Bacteria</taxon>
        <taxon>Bacillati</taxon>
        <taxon>Actinomycetota</taxon>
        <taxon>Actinomycetes</taxon>
        <taxon>Micrococcales</taxon>
        <taxon>Microbacteriaceae</taxon>
        <taxon>Lysinimonas</taxon>
    </lineage>
</organism>
<dbReference type="PROSITE" id="PS50977">
    <property type="entry name" value="HTH_TETR_2"/>
    <property type="match status" value="1"/>
</dbReference>
<protein>
    <submittedName>
        <fullName evidence="4">TetR/AcrR family transcriptional regulator</fullName>
    </submittedName>
</protein>